<gene>
    <name evidence="1" type="ORF">LR394_40850</name>
</gene>
<accession>A0A9X1SYU4</accession>
<reference evidence="1" key="1">
    <citation type="submission" date="2021-11" db="EMBL/GenBank/DDBJ databases">
        <title>Streptomyces corallinus and Kineosporia corallina sp. nov., two new coral-derived marine actinobacteria.</title>
        <authorList>
            <person name="Buangrab K."/>
            <person name="Sutthacheep M."/>
            <person name="Yeemin T."/>
            <person name="Harunari E."/>
            <person name="Igarashi Y."/>
            <person name="Sripreechasak P."/>
            <person name="Kanchanasin P."/>
            <person name="Tanasupawat S."/>
            <person name="Phongsopitanun W."/>
        </authorList>
    </citation>
    <scope>NUCLEOTIDE SEQUENCE</scope>
    <source>
        <strain evidence="1">JCM 31032</strain>
    </source>
</reference>
<name>A0A9X1SYU4_9ACTN</name>
<dbReference type="EMBL" id="JAJOMB010000057">
    <property type="protein sequence ID" value="MCD5317259.1"/>
    <property type="molecule type" value="Genomic_DNA"/>
</dbReference>
<evidence type="ECO:0008006" key="3">
    <source>
        <dbReference type="Google" id="ProtNLM"/>
    </source>
</evidence>
<evidence type="ECO:0000313" key="1">
    <source>
        <dbReference type="EMBL" id="MCD5317259.1"/>
    </source>
</evidence>
<dbReference type="Gene3D" id="1.10.10.60">
    <property type="entry name" value="Homeodomain-like"/>
    <property type="match status" value="1"/>
</dbReference>
<keyword evidence="2" id="KW-1185">Reference proteome</keyword>
<dbReference type="RefSeq" id="WP_231450109.1">
    <property type="nucleotide sequence ID" value="NZ_JAJOMB010000057.1"/>
</dbReference>
<evidence type="ECO:0000313" key="2">
    <source>
        <dbReference type="Proteomes" id="UP001138997"/>
    </source>
</evidence>
<sequence length="126" mass="13843">MADLAGTRDDTAEPPMLGRRMAPRLTAGQVQELVEGYVSGLSTYELAERFGVQRQTVSRHLRLQGVEVRRRGLDEQGFGEVVRLYQGVCRWRESGSGWVSMLRPSAPSSGGWALPGVTRRVALAEG</sequence>
<proteinExistence type="predicted"/>
<dbReference type="Proteomes" id="UP001138997">
    <property type="component" value="Unassembled WGS sequence"/>
</dbReference>
<protein>
    <recommendedName>
        <fullName evidence="3">Helix-turn-helix domain-containing protein</fullName>
    </recommendedName>
</protein>
<dbReference type="AlphaFoldDB" id="A0A9X1SYU4"/>
<comment type="caution">
    <text evidence="1">The sequence shown here is derived from an EMBL/GenBank/DDBJ whole genome shotgun (WGS) entry which is preliminary data.</text>
</comment>
<organism evidence="1 2">
    <name type="scientific">Kineosporia babensis</name>
    <dbReference type="NCBI Taxonomy" id="499548"/>
    <lineage>
        <taxon>Bacteria</taxon>
        <taxon>Bacillati</taxon>
        <taxon>Actinomycetota</taxon>
        <taxon>Actinomycetes</taxon>
        <taxon>Kineosporiales</taxon>
        <taxon>Kineosporiaceae</taxon>
        <taxon>Kineosporia</taxon>
    </lineage>
</organism>